<evidence type="ECO:0000313" key="5">
    <source>
        <dbReference type="Proteomes" id="UP000823910"/>
    </source>
</evidence>
<dbReference type="SUPFAM" id="SSF53474">
    <property type="entry name" value="alpha/beta-Hydrolases"/>
    <property type="match status" value="1"/>
</dbReference>
<dbReference type="Pfam" id="PF00326">
    <property type="entry name" value="Peptidase_S9"/>
    <property type="match status" value="1"/>
</dbReference>
<dbReference type="GO" id="GO:0006508">
    <property type="term" value="P:proteolysis"/>
    <property type="evidence" value="ECO:0007669"/>
    <property type="project" value="InterPro"/>
</dbReference>
<evidence type="ECO:0000313" key="4">
    <source>
        <dbReference type="EMBL" id="HJC07040.1"/>
    </source>
</evidence>
<dbReference type="Proteomes" id="UP000823910">
    <property type="component" value="Unassembled WGS sequence"/>
</dbReference>
<evidence type="ECO:0000256" key="1">
    <source>
        <dbReference type="ARBA" id="ARBA00022801"/>
    </source>
</evidence>
<dbReference type="EMBL" id="DWWT01000070">
    <property type="protein sequence ID" value="HJC07040.1"/>
    <property type="molecule type" value="Genomic_DNA"/>
</dbReference>
<dbReference type="Pfam" id="PF07859">
    <property type="entry name" value="Abhydrolase_3"/>
    <property type="match status" value="1"/>
</dbReference>
<feature type="domain" description="Peptidase S9 prolyl oligopeptidase catalytic" evidence="2">
    <location>
        <begin position="143"/>
        <end position="217"/>
    </location>
</feature>
<sequence>MVICPGGGYGYLSPREAEPVAEAFREKGYMPLILYYDVESPVLGTRPMEQAAWAVKHARELQPGSPVFICGFSAGGHLAASLGVHWDDQALFAPEEWKESHRPDGLILCYPVITAGPKAHRESIRRLAGEGDWTYFGLEQYVSRNTPPAFIWHTAEDGTVPVENSLLFAGRLSENKVPFELLVYPYGVHGLSLATPEVAEPDKDRWADEHVAGWFDACIQWMENCFAGKGEEK</sequence>
<dbReference type="AlphaFoldDB" id="A0A9D2SI45"/>
<protein>
    <submittedName>
        <fullName evidence="4">Alpha/beta hydrolase</fullName>
    </submittedName>
</protein>
<dbReference type="InterPro" id="IPR001375">
    <property type="entry name" value="Peptidase_S9_cat"/>
</dbReference>
<comment type="caution">
    <text evidence="4">The sequence shown here is derived from an EMBL/GenBank/DDBJ whole genome shotgun (WGS) entry which is preliminary data.</text>
</comment>
<proteinExistence type="predicted"/>
<keyword evidence="1 4" id="KW-0378">Hydrolase</keyword>
<feature type="domain" description="Alpha/beta hydrolase fold-3" evidence="3">
    <location>
        <begin position="51"/>
        <end position="123"/>
    </location>
</feature>
<reference evidence="4" key="1">
    <citation type="journal article" date="2021" name="PeerJ">
        <title>Extensive microbial diversity within the chicken gut microbiome revealed by metagenomics and culture.</title>
        <authorList>
            <person name="Gilroy R."/>
            <person name="Ravi A."/>
            <person name="Getino M."/>
            <person name="Pursley I."/>
            <person name="Horton D.L."/>
            <person name="Alikhan N.F."/>
            <person name="Baker D."/>
            <person name="Gharbi K."/>
            <person name="Hall N."/>
            <person name="Watson M."/>
            <person name="Adriaenssens E.M."/>
            <person name="Foster-Nyarko E."/>
            <person name="Jarju S."/>
            <person name="Secka A."/>
            <person name="Antonio M."/>
            <person name="Oren A."/>
            <person name="Chaudhuri R.R."/>
            <person name="La Ragione R."/>
            <person name="Hildebrand F."/>
            <person name="Pallen M.J."/>
        </authorList>
    </citation>
    <scope>NUCLEOTIDE SEQUENCE</scope>
    <source>
        <strain evidence="4">CHK180-15479</strain>
    </source>
</reference>
<gene>
    <name evidence="4" type="ORF">H9704_13005</name>
</gene>
<dbReference type="PANTHER" id="PTHR48081">
    <property type="entry name" value="AB HYDROLASE SUPERFAMILY PROTEIN C4A8.06C"/>
    <property type="match status" value="1"/>
</dbReference>
<organism evidence="4 5">
    <name type="scientific">Candidatus Enterocloster excrementipullorum</name>
    <dbReference type="NCBI Taxonomy" id="2838559"/>
    <lineage>
        <taxon>Bacteria</taxon>
        <taxon>Bacillati</taxon>
        <taxon>Bacillota</taxon>
        <taxon>Clostridia</taxon>
        <taxon>Lachnospirales</taxon>
        <taxon>Lachnospiraceae</taxon>
        <taxon>Enterocloster</taxon>
    </lineage>
</organism>
<dbReference type="InterPro" id="IPR029058">
    <property type="entry name" value="AB_hydrolase_fold"/>
</dbReference>
<reference evidence="4" key="2">
    <citation type="submission" date="2021-04" db="EMBL/GenBank/DDBJ databases">
        <authorList>
            <person name="Gilroy R."/>
        </authorList>
    </citation>
    <scope>NUCLEOTIDE SEQUENCE</scope>
    <source>
        <strain evidence="4">CHK180-15479</strain>
    </source>
</reference>
<evidence type="ECO:0000259" key="2">
    <source>
        <dbReference type="Pfam" id="PF00326"/>
    </source>
</evidence>
<name>A0A9D2SI45_9FIRM</name>
<dbReference type="PANTHER" id="PTHR48081:SF6">
    <property type="entry name" value="PEPTIDASE S9 PROLYL OLIGOPEPTIDASE CATALYTIC DOMAIN-CONTAINING PROTEIN"/>
    <property type="match status" value="1"/>
</dbReference>
<accession>A0A9D2SI45</accession>
<dbReference type="InterPro" id="IPR050300">
    <property type="entry name" value="GDXG_lipolytic_enzyme"/>
</dbReference>
<dbReference type="GO" id="GO:0008236">
    <property type="term" value="F:serine-type peptidase activity"/>
    <property type="evidence" value="ECO:0007669"/>
    <property type="project" value="InterPro"/>
</dbReference>
<evidence type="ECO:0000259" key="3">
    <source>
        <dbReference type="Pfam" id="PF07859"/>
    </source>
</evidence>
<dbReference type="Gene3D" id="3.40.50.1820">
    <property type="entry name" value="alpha/beta hydrolase"/>
    <property type="match status" value="1"/>
</dbReference>
<dbReference type="InterPro" id="IPR013094">
    <property type="entry name" value="AB_hydrolase_3"/>
</dbReference>